<dbReference type="InterPro" id="IPR032508">
    <property type="entry name" value="FecR_C"/>
</dbReference>
<organism evidence="4 5">
    <name type="scientific">Phocaeicola salanitronis (strain DSM 18170 / JCM 13657 / CCUG 60908 / BL78)</name>
    <name type="common">Bacteroides salanitronis</name>
    <dbReference type="NCBI Taxonomy" id="667015"/>
    <lineage>
        <taxon>Bacteria</taxon>
        <taxon>Pseudomonadati</taxon>
        <taxon>Bacteroidota</taxon>
        <taxon>Bacteroidia</taxon>
        <taxon>Bacteroidales</taxon>
        <taxon>Bacteroidaceae</taxon>
        <taxon>Phocaeicola</taxon>
    </lineage>
</organism>
<dbReference type="EMBL" id="CP002530">
    <property type="protein sequence ID" value="ADY35422.1"/>
    <property type="molecule type" value="Genomic_DNA"/>
</dbReference>
<evidence type="ECO:0000259" key="3">
    <source>
        <dbReference type="Pfam" id="PF16344"/>
    </source>
</evidence>
<evidence type="ECO:0000313" key="4">
    <source>
        <dbReference type="EMBL" id="ADY35422.1"/>
    </source>
</evidence>
<dbReference type="Pfam" id="PF04773">
    <property type="entry name" value="FecR"/>
    <property type="match status" value="1"/>
</dbReference>
<feature type="transmembrane region" description="Helical" evidence="1">
    <location>
        <begin position="88"/>
        <end position="109"/>
    </location>
</feature>
<dbReference type="AlphaFoldDB" id="F0R290"/>
<dbReference type="Gene3D" id="2.60.120.1440">
    <property type="match status" value="1"/>
</dbReference>
<dbReference type="InterPro" id="IPR012373">
    <property type="entry name" value="Ferrdict_sens_TM"/>
</dbReference>
<gene>
    <name evidence="4" type="ordered locus">Bacsa_0829</name>
</gene>
<dbReference type="OrthoDB" id="1098987at2"/>
<dbReference type="HOGENOM" id="CLU_050192_2_3_10"/>
<name>F0R290_PHOSB</name>
<dbReference type="KEGG" id="bsa:Bacsa_0829"/>
<evidence type="ECO:0000313" key="5">
    <source>
        <dbReference type="Proteomes" id="UP000007486"/>
    </source>
</evidence>
<dbReference type="eggNOG" id="COG3712">
    <property type="taxonomic scope" value="Bacteria"/>
</dbReference>
<dbReference type="FunFam" id="2.60.120.1440:FF:000001">
    <property type="entry name" value="Putative anti-sigma factor"/>
    <property type="match status" value="1"/>
</dbReference>
<proteinExistence type="predicted"/>
<dbReference type="PANTHER" id="PTHR30273">
    <property type="entry name" value="PERIPLASMIC SIGNAL SENSOR AND SIGMA FACTOR ACTIVATOR FECR-RELATED"/>
    <property type="match status" value="1"/>
</dbReference>
<feature type="domain" description="Protein FecR C-terminal" evidence="3">
    <location>
        <begin position="268"/>
        <end position="327"/>
    </location>
</feature>
<dbReference type="RefSeq" id="WP_013616874.1">
    <property type="nucleotide sequence ID" value="NC_015164.1"/>
</dbReference>
<evidence type="ECO:0000256" key="1">
    <source>
        <dbReference type="SAM" id="Phobius"/>
    </source>
</evidence>
<evidence type="ECO:0000259" key="2">
    <source>
        <dbReference type="Pfam" id="PF04773"/>
    </source>
</evidence>
<dbReference type="Pfam" id="PF16344">
    <property type="entry name" value="FecR_C"/>
    <property type="match status" value="1"/>
</dbReference>
<keyword evidence="1" id="KW-0472">Membrane</keyword>
<protein>
    <submittedName>
        <fullName evidence="4">Anti-FecI sigma factor, FecR</fullName>
    </submittedName>
</protein>
<keyword evidence="1" id="KW-1133">Transmembrane helix</keyword>
<reference evidence="4 5" key="1">
    <citation type="journal article" date="2011" name="Stand. Genomic Sci.">
        <title>Complete genome sequence of Bacteroides salanitronis type strain (BL78).</title>
        <authorList>
            <person name="Gronow S."/>
            <person name="Held B."/>
            <person name="Lucas S."/>
            <person name="Lapidus A."/>
            <person name="Del Rio T.G."/>
            <person name="Nolan M."/>
            <person name="Tice H."/>
            <person name="Deshpande S."/>
            <person name="Cheng J.F."/>
            <person name="Pitluck S."/>
            <person name="Liolios K."/>
            <person name="Pagani I."/>
            <person name="Ivanova N."/>
            <person name="Mavromatis K."/>
            <person name="Pati A."/>
            <person name="Tapia R."/>
            <person name="Han C."/>
            <person name="Goodwin L."/>
            <person name="Chen A."/>
            <person name="Palaniappan K."/>
            <person name="Land M."/>
            <person name="Hauser L."/>
            <person name="Chang Y.J."/>
            <person name="Jeffries C.D."/>
            <person name="Brambilla E.M."/>
            <person name="Rohde M."/>
            <person name="Goker M."/>
            <person name="Detter J.C."/>
            <person name="Woyke T."/>
            <person name="Bristow J."/>
            <person name="Markowitz V."/>
            <person name="Hugenholtz P."/>
            <person name="Kyrpides N.C."/>
            <person name="Klenk H.P."/>
            <person name="Eisen J.A."/>
        </authorList>
    </citation>
    <scope>NUCLEOTIDE SEQUENCE [LARGE SCALE GENOMIC DNA]</scope>
    <source>
        <strain evidence="4 5">DSM 18170</strain>
    </source>
</reference>
<accession>F0R290</accession>
<dbReference type="Gene3D" id="3.55.50.30">
    <property type="match status" value="1"/>
</dbReference>
<keyword evidence="5" id="KW-1185">Reference proteome</keyword>
<feature type="domain" description="FecR protein" evidence="2">
    <location>
        <begin position="120"/>
        <end position="214"/>
    </location>
</feature>
<dbReference type="STRING" id="667015.Bacsa_0829"/>
<dbReference type="InterPro" id="IPR006860">
    <property type="entry name" value="FecR"/>
</dbReference>
<dbReference type="PANTHER" id="PTHR30273:SF2">
    <property type="entry name" value="PROTEIN FECR"/>
    <property type="match status" value="1"/>
</dbReference>
<sequence>MKISYETIMHFFRNECTPEERRAVMQWVNESEEHKAFFFKWEELFHLGKMHEMSDETILQEAENKLEARIHTEEEGKRLKIYSLWEKGLKYAAAIAVVAAVAGLAAWYLSSGQHPEMLTASTGSGETQELVLPDNSKVWLNENTTLTYPKKFERGKRELHLNGEAYFEVSKDKHKPFRVCSKSMNVQVLGTKFNFRSMDKGKTAEASLIEGEVRVEGNNNEGAITLTPGQKVELNLRTRQMKVSQTDAVIDAVWHDGLIPLDQADVFRIADILEKLYGMDIILAPDIDRTNTYSGVLQKKETIEEVLKILQNTIHINYKIYQGTVFISSGK</sequence>
<dbReference type="GO" id="GO:0016989">
    <property type="term" value="F:sigma factor antagonist activity"/>
    <property type="evidence" value="ECO:0007669"/>
    <property type="project" value="TreeGrafter"/>
</dbReference>
<dbReference type="Proteomes" id="UP000007486">
    <property type="component" value="Chromosome"/>
</dbReference>
<keyword evidence="1" id="KW-0812">Transmembrane</keyword>
<dbReference type="PIRSF" id="PIRSF018266">
    <property type="entry name" value="FecR"/>
    <property type="match status" value="1"/>
</dbReference>